<evidence type="ECO:0000313" key="8">
    <source>
        <dbReference type="EMBL" id="GIM85161.1"/>
    </source>
</evidence>
<evidence type="ECO:0000256" key="4">
    <source>
        <dbReference type="ARBA" id="ARBA00023180"/>
    </source>
</evidence>
<comment type="PTM">
    <text evidence="5">The conversion to 3-oxoalanine (also known as C-formylglycine, FGly), of a serine or cysteine residue in prokaryotes and of a cysteine residue in eukaryotes, is critical for catalytic activity.</text>
</comment>
<dbReference type="InterPro" id="IPR000917">
    <property type="entry name" value="Sulfatase_N"/>
</dbReference>
<feature type="domain" description="Sulfatase N-terminal" evidence="7">
    <location>
        <begin position="42"/>
        <end position="369"/>
    </location>
</feature>
<feature type="region of interest" description="Disordered" evidence="6">
    <location>
        <begin position="396"/>
        <end position="421"/>
    </location>
</feature>
<dbReference type="Pfam" id="PF00884">
    <property type="entry name" value="Sulfatase"/>
    <property type="match status" value="1"/>
</dbReference>
<proteinExistence type="inferred from homology"/>
<evidence type="ECO:0000313" key="9">
    <source>
        <dbReference type="Proteomes" id="UP000680865"/>
    </source>
</evidence>
<name>A0A919VXL0_9ACTN</name>
<comment type="similarity">
    <text evidence="1">Belongs to the sulfatase family.</text>
</comment>
<dbReference type="InterPro" id="IPR017850">
    <property type="entry name" value="Alkaline_phosphatase_core_sf"/>
</dbReference>
<dbReference type="PIRSF" id="PIRSF036666">
    <property type="entry name" value="G6S"/>
    <property type="match status" value="1"/>
</dbReference>
<keyword evidence="3" id="KW-0378">Hydrolase</keyword>
<protein>
    <recommendedName>
        <fullName evidence="7">Sulfatase N-terminal domain-containing protein</fullName>
    </recommendedName>
</protein>
<evidence type="ECO:0000256" key="2">
    <source>
        <dbReference type="ARBA" id="ARBA00022729"/>
    </source>
</evidence>
<dbReference type="RefSeq" id="WP_244876823.1">
    <property type="nucleotide sequence ID" value="NZ_BAAATW010000002.1"/>
</dbReference>
<feature type="modified residue" description="3-oxoalanine (Cys)" evidence="5">
    <location>
        <position position="82"/>
    </location>
</feature>
<keyword evidence="2" id="KW-0732">Signal</keyword>
<dbReference type="GO" id="GO:0030203">
    <property type="term" value="P:glycosaminoglycan metabolic process"/>
    <property type="evidence" value="ECO:0007669"/>
    <property type="project" value="InterPro"/>
</dbReference>
<dbReference type="Proteomes" id="UP000680865">
    <property type="component" value="Unassembled WGS sequence"/>
</dbReference>
<dbReference type="InterPro" id="IPR012251">
    <property type="entry name" value="GlcNAc_6-SO4ase"/>
</dbReference>
<feature type="compositionally biased region" description="Basic and acidic residues" evidence="6">
    <location>
        <begin position="397"/>
        <end position="413"/>
    </location>
</feature>
<dbReference type="EMBL" id="BOQP01000079">
    <property type="protein sequence ID" value="GIM85161.1"/>
    <property type="molecule type" value="Genomic_DNA"/>
</dbReference>
<evidence type="ECO:0000256" key="1">
    <source>
        <dbReference type="ARBA" id="ARBA00008779"/>
    </source>
</evidence>
<dbReference type="AlphaFoldDB" id="A0A919VXL0"/>
<dbReference type="PROSITE" id="PS00523">
    <property type="entry name" value="SULFATASE_1"/>
    <property type="match status" value="1"/>
</dbReference>
<keyword evidence="4" id="KW-0325">Glycoprotein</keyword>
<reference evidence="8" key="1">
    <citation type="submission" date="2021-03" db="EMBL/GenBank/DDBJ databases">
        <title>Whole genome shotgun sequence of Actinoplanes consettensis NBRC 14913.</title>
        <authorList>
            <person name="Komaki H."/>
            <person name="Tamura T."/>
        </authorList>
    </citation>
    <scope>NUCLEOTIDE SEQUENCE</scope>
    <source>
        <strain evidence="8">NBRC 14913</strain>
    </source>
</reference>
<dbReference type="InterPro" id="IPR024607">
    <property type="entry name" value="Sulfatase_CS"/>
</dbReference>
<dbReference type="PANTHER" id="PTHR43108:SF8">
    <property type="entry name" value="SD21168P"/>
    <property type="match status" value="1"/>
</dbReference>
<dbReference type="GO" id="GO:0008449">
    <property type="term" value="F:N-acetylglucosamine-6-sulfatase activity"/>
    <property type="evidence" value="ECO:0007669"/>
    <property type="project" value="InterPro"/>
</dbReference>
<keyword evidence="9" id="KW-1185">Reference proteome</keyword>
<organism evidence="8 9">
    <name type="scientific">Winogradskya consettensis</name>
    <dbReference type="NCBI Taxonomy" id="113560"/>
    <lineage>
        <taxon>Bacteria</taxon>
        <taxon>Bacillati</taxon>
        <taxon>Actinomycetota</taxon>
        <taxon>Actinomycetes</taxon>
        <taxon>Micromonosporales</taxon>
        <taxon>Micromonosporaceae</taxon>
        <taxon>Winogradskya</taxon>
    </lineage>
</organism>
<evidence type="ECO:0000256" key="6">
    <source>
        <dbReference type="SAM" id="MobiDB-lite"/>
    </source>
</evidence>
<sequence>MWKLLTSMLLLVCLAGCEPGRTVPPPPSSTPASPAVIAERANVVFVLVDDLAMNLVEYMPHVRELAAQGTSFTDYTVTDSLCCPSRTSILTGKYPHNTGVFTNTGPDGGFATFQRLGNGNSTFATDLRRAGYRTAFLGKYINGYFPRSKHIAPGWSTWAAGGDAYTEFNYDLLEDGRIRHYGSKPGDYLTDVLSRKASSFISASAAAGQPFLVEVSTYAPHLPYTPAPRDAAAFKQVRAPRGPSFGKLPTGATPWLAGHTPLTVQDIQLIDHDFRERVRAVQAVDRMIGSLRDTLVTAGVAGRTVVVFTSDNGLHMGEHGLNPGKQTPFDTDINVPLVVAGPGIVPGATVTVPAENIDLRPTFDELAGVTPPAEVDGASLMPLLRGESPSWRSMALIEHHGPPTDPSDPDKQPWRNGNPPDYQAIRSTAFTYVEYGDGARDFYDNNADPGQLHNIARTLPPEKLAQLHATLRTLSGCRGQQACRAVQTNP</sequence>
<comment type="caution">
    <text evidence="8">The sequence shown here is derived from an EMBL/GenBank/DDBJ whole genome shotgun (WGS) entry which is preliminary data.</text>
</comment>
<dbReference type="SUPFAM" id="SSF53649">
    <property type="entry name" value="Alkaline phosphatase-like"/>
    <property type="match status" value="1"/>
</dbReference>
<dbReference type="CDD" id="cd16147">
    <property type="entry name" value="G6S"/>
    <property type="match status" value="1"/>
</dbReference>
<accession>A0A919VXL0</accession>
<dbReference type="Gene3D" id="3.40.720.10">
    <property type="entry name" value="Alkaline Phosphatase, subunit A"/>
    <property type="match status" value="1"/>
</dbReference>
<dbReference type="PANTHER" id="PTHR43108">
    <property type="entry name" value="N-ACETYLGLUCOSAMINE-6-SULFATASE FAMILY MEMBER"/>
    <property type="match status" value="1"/>
</dbReference>
<evidence type="ECO:0000256" key="5">
    <source>
        <dbReference type="PIRSR" id="PIRSR036666-50"/>
    </source>
</evidence>
<evidence type="ECO:0000259" key="7">
    <source>
        <dbReference type="Pfam" id="PF00884"/>
    </source>
</evidence>
<evidence type="ECO:0000256" key="3">
    <source>
        <dbReference type="ARBA" id="ARBA00022801"/>
    </source>
</evidence>
<gene>
    <name evidence="8" type="ORF">Aco04nite_94850</name>
</gene>